<proteinExistence type="predicted"/>
<comment type="caution">
    <text evidence="1">The sequence shown here is derived from an EMBL/GenBank/DDBJ whole genome shotgun (WGS) entry which is preliminary data.</text>
</comment>
<dbReference type="AlphaFoldDB" id="A0A1F7YKX8"/>
<dbReference type="EMBL" id="MGGI01000001">
    <property type="protein sequence ID" value="OGM28001.1"/>
    <property type="molecule type" value="Genomic_DNA"/>
</dbReference>
<evidence type="ECO:0000313" key="2">
    <source>
        <dbReference type="Proteomes" id="UP000178851"/>
    </source>
</evidence>
<evidence type="ECO:0000313" key="1">
    <source>
        <dbReference type="EMBL" id="OGM28001.1"/>
    </source>
</evidence>
<name>A0A1F7YKX8_9BACT</name>
<dbReference type="Proteomes" id="UP000178851">
    <property type="component" value="Unassembled WGS sequence"/>
</dbReference>
<organism evidence="1 2">
    <name type="scientific">Candidatus Woesebacteria bacterium RIFCSPHIGHO2_01_FULL_39_28</name>
    <dbReference type="NCBI Taxonomy" id="1802496"/>
    <lineage>
        <taxon>Bacteria</taxon>
        <taxon>Candidatus Woeseibacteriota</taxon>
    </lineage>
</organism>
<sequence>MKKDASLVAREYGFSSLQEIVRVILTKLAKREISIGIEQTPIYLSKNAEKRYLRMDRDFDRGKNVFIASSVEELMKNLNS</sequence>
<protein>
    <submittedName>
        <fullName evidence="1">Uncharacterized protein</fullName>
    </submittedName>
</protein>
<gene>
    <name evidence="1" type="ORF">A2627_00460</name>
</gene>
<reference evidence="1 2" key="1">
    <citation type="journal article" date="2016" name="Nat. Commun.">
        <title>Thousands of microbial genomes shed light on interconnected biogeochemical processes in an aquifer system.</title>
        <authorList>
            <person name="Anantharaman K."/>
            <person name="Brown C.T."/>
            <person name="Hug L.A."/>
            <person name="Sharon I."/>
            <person name="Castelle C.J."/>
            <person name="Probst A.J."/>
            <person name="Thomas B.C."/>
            <person name="Singh A."/>
            <person name="Wilkins M.J."/>
            <person name="Karaoz U."/>
            <person name="Brodie E.L."/>
            <person name="Williams K.H."/>
            <person name="Hubbard S.S."/>
            <person name="Banfield J.F."/>
        </authorList>
    </citation>
    <scope>NUCLEOTIDE SEQUENCE [LARGE SCALE GENOMIC DNA]</scope>
</reference>
<accession>A0A1F7YKX8</accession>